<gene>
    <name evidence="3" type="ORF">DI623_07840</name>
</gene>
<dbReference type="Pfam" id="PF02104">
    <property type="entry name" value="SURF1"/>
    <property type="match status" value="1"/>
</dbReference>
<dbReference type="GO" id="GO:0005886">
    <property type="term" value="C:plasma membrane"/>
    <property type="evidence" value="ECO:0007669"/>
    <property type="project" value="UniProtKB-SubCell"/>
</dbReference>
<comment type="caution">
    <text evidence="3">The sequence shown here is derived from an EMBL/GenBank/DDBJ whole genome shotgun (WGS) entry which is preliminary data.</text>
</comment>
<reference evidence="3 4" key="1">
    <citation type="submission" date="2017-08" db="EMBL/GenBank/DDBJ databases">
        <title>Infants hospitalized years apart are colonized by the same room-sourced microbial strains.</title>
        <authorList>
            <person name="Brooks B."/>
            <person name="Olm M.R."/>
            <person name="Firek B.A."/>
            <person name="Baker R."/>
            <person name="Thomas B.C."/>
            <person name="Morowitz M.J."/>
            <person name="Banfield J.F."/>
        </authorList>
    </citation>
    <scope>NUCLEOTIDE SEQUENCE [LARGE SCALE GENOMIC DNA]</scope>
    <source>
        <strain evidence="3">S2_018_000_R2_101</strain>
    </source>
</reference>
<sequence>MKRPPILATIVVALAVAAMIGLGLWQLLDRLPQKQAYLASLAANPAKPATAFPRFPDESLLFRKAGGWCLEPVSFTAEGAGRAGYRIIAACRTGAEGPGMLVQLGATPDPNFRPKWPGGKVSGYIAHAPSHQSLIASLLRPAPRVLMLVADTPAPGLAANPGPDLGSIPNNHFAYAMQWFLFAVVAIVIYAFALRARSRAASAGTEAGGTEAGGTGVGSAGVGSTGVGRGPTQG</sequence>
<dbReference type="InterPro" id="IPR002994">
    <property type="entry name" value="Surf1/Shy1"/>
</dbReference>
<feature type="region of interest" description="Disordered" evidence="2">
    <location>
        <begin position="205"/>
        <end position="234"/>
    </location>
</feature>
<feature type="transmembrane region" description="Helical" evidence="1">
    <location>
        <begin position="173"/>
        <end position="193"/>
    </location>
</feature>
<keyword evidence="1" id="KW-0812">Transmembrane</keyword>
<keyword evidence="1" id="KW-0472">Membrane</keyword>
<name>A0A2W5C4S7_9SPHN</name>
<keyword evidence="1" id="KW-1133">Transmembrane helix</keyword>
<evidence type="ECO:0000313" key="4">
    <source>
        <dbReference type="Proteomes" id="UP000249066"/>
    </source>
</evidence>
<dbReference type="EMBL" id="QFNN01000035">
    <property type="protein sequence ID" value="PZO90151.1"/>
    <property type="molecule type" value="Genomic_DNA"/>
</dbReference>
<dbReference type="CDD" id="cd06662">
    <property type="entry name" value="SURF1"/>
    <property type="match status" value="1"/>
</dbReference>
<organism evidence="3 4">
    <name type="scientific">Sphingomonas sanxanigenens</name>
    <dbReference type="NCBI Taxonomy" id="397260"/>
    <lineage>
        <taxon>Bacteria</taxon>
        <taxon>Pseudomonadati</taxon>
        <taxon>Pseudomonadota</taxon>
        <taxon>Alphaproteobacteria</taxon>
        <taxon>Sphingomonadales</taxon>
        <taxon>Sphingomonadaceae</taxon>
        <taxon>Sphingomonas</taxon>
    </lineage>
</organism>
<dbReference type="Proteomes" id="UP000249066">
    <property type="component" value="Unassembled WGS sequence"/>
</dbReference>
<evidence type="ECO:0000313" key="3">
    <source>
        <dbReference type="EMBL" id="PZO90151.1"/>
    </source>
</evidence>
<feature type="transmembrane region" description="Helical" evidence="1">
    <location>
        <begin position="7"/>
        <end position="28"/>
    </location>
</feature>
<protein>
    <recommendedName>
        <fullName evidence="1">SURF1-like protein</fullName>
    </recommendedName>
</protein>
<dbReference type="AlphaFoldDB" id="A0A2W5C4S7"/>
<feature type="compositionally biased region" description="Gly residues" evidence="2">
    <location>
        <begin position="206"/>
        <end position="234"/>
    </location>
</feature>
<accession>A0A2W5C4S7</accession>
<keyword evidence="1" id="KW-1003">Cell membrane</keyword>
<proteinExistence type="inferred from homology"/>
<evidence type="ECO:0000256" key="1">
    <source>
        <dbReference type="RuleBase" id="RU363076"/>
    </source>
</evidence>
<comment type="similarity">
    <text evidence="1">Belongs to the SURF1 family.</text>
</comment>
<comment type="subcellular location">
    <subcellularLocation>
        <location evidence="1">Cell membrane</location>
        <topology evidence="1">Multi-pass membrane protein</topology>
    </subcellularLocation>
</comment>
<evidence type="ECO:0000256" key="2">
    <source>
        <dbReference type="SAM" id="MobiDB-lite"/>
    </source>
</evidence>